<sequence length="91" mass="10382">SLSFAQRDIIMSIRDLLKYDGRTKQAKRAVAQARLRIAAATDEDLAELAEIEHKAPGNDVLPSLAERFEDLKRQRAKFREQGIKKSDLECR</sequence>
<dbReference type="AlphaFoldDB" id="X1F079"/>
<evidence type="ECO:0000256" key="1">
    <source>
        <dbReference type="SAM" id="Coils"/>
    </source>
</evidence>
<accession>X1F079</accession>
<protein>
    <submittedName>
        <fullName evidence="2">Uncharacterized protein</fullName>
    </submittedName>
</protein>
<keyword evidence="1" id="KW-0175">Coiled coil</keyword>
<organism evidence="2">
    <name type="scientific">marine sediment metagenome</name>
    <dbReference type="NCBI Taxonomy" id="412755"/>
    <lineage>
        <taxon>unclassified sequences</taxon>
        <taxon>metagenomes</taxon>
        <taxon>ecological metagenomes</taxon>
    </lineage>
</organism>
<dbReference type="EMBL" id="BARU01005570">
    <property type="protein sequence ID" value="GAH38307.1"/>
    <property type="molecule type" value="Genomic_DNA"/>
</dbReference>
<reference evidence="2" key="1">
    <citation type="journal article" date="2014" name="Front. Microbiol.">
        <title>High frequency of phylogenetically diverse reductive dehalogenase-homologous genes in deep subseafloor sedimentary metagenomes.</title>
        <authorList>
            <person name="Kawai M."/>
            <person name="Futagami T."/>
            <person name="Toyoda A."/>
            <person name="Takaki Y."/>
            <person name="Nishi S."/>
            <person name="Hori S."/>
            <person name="Arai W."/>
            <person name="Tsubouchi T."/>
            <person name="Morono Y."/>
            <person name="Uchiyama I."/>
            <person name="Ito T."/>
            <person name="Fujiyama A."/>
            <person name="Inagaki F."/>
            <person name="Takami H."/>
        </authorList>
    </citation>
    <scope>NUCLEOTIDE SEQUENCE</scope>
    <source>
        <strain evidence="2">Expedition CK06-06</strain>
    </source>
</reference>
<feature type="non-terminal residue" evidence="2">
    <location>
        <position position="1"/>
    </location>
</feature>
<evidence type="ECO:0000313" key="2">
    <source>
        <dbReference type="EMBL" id="GAH38307.1"/>
    </source>
</evidence>
<proteinExistence type="predicted"/>
<name>X1F079_9ZZZZ</name>
<gene>
    <name evidence="2" type="ORF">S03H2_10878</name>
</gene>
<feature type="coiled-coil region" evidence="1">
    <location>
        <begin position="23"/>
        <end position="81"/>
    </location>
</feature>
<comment type="caution">
    <text evidence="2">The sequence shown here is derived from an EMBL/GenBank/DDBJ whole genome shotgun (WGS) entry which is preliminary data.</text>
</comment>